<dbReference type="Proteomes" id="UP000319383">
    <property type="component" value="Chromosome"/>
</dbReference>
<dbReference type="RefSeq" id="WP_145380262.1">
    <property type="nucleotide sequence ID" value="NZ_CP036276.1"/>
</dbReference>
<dbReference type="AlphaFoldDB" id="A0A517ZY91"/>
<protein>
    <submittedName>
        <fullName evidence="2">BNR/Asp-box repeat protein</fullName>
    </submittedName>
</protein>
<proteinExistence type="predicted"/>
<gene>
    <name evidence="2" type="ORF">Mal52_59750</name>
</gene>
<evidence type="ECO:0000313" key="3">
    <source>
        <dbReference type="Proteomes" id="UP000319383"/>
    </source>
</evidence>
<dbReference type="Pfam" id="PF13088">
    <property type="entry name" value="BNR_2"/>
    <property type="match status" value="1"/>
</dbReference>
<dbReference type="KEGG" id="sdyn:Mal52_59750"/>
<dbReference type="CDD" id="cd15482">
    <property type="entry name" value="Sialidase_non-viral"/>
    <property type="match status" value="1"/>
</dbReference>
<dbReference type="Gene3D" id="2.120.10.10">
    <property type="match status" value="1"/>
</dbReference>
<accession>A0A517ZY91</accession>
<organism evidence="2 3">
    <name type="scientific">Symmachiella dynata</name>
    <dbReference type="NCBI Taxonomy" id="2527995"/>
    <lineage>
        <taxon>Bacteria</taxon>
        <taxon>Pseudomonadati</taxon>
        <taxon>Planctomycetota</taxon>
        <taxon>Planctomycetia</taxon>
        <taxon>Planctomycetales</taxon>
        <taxon>Planctomycetaceae</taxon>
        <taxon>Symmachiella</taxon>
    </lineage>
</organism>
<evidence type="ECO:0000259" key="1">
    <source>
        <dbReference type="Pfam" id="PF13088"/>
    </source>
</evidence>
<dbReference type="PANTHER" id="PTHR43752">
    <property type="entry name" value="BNR/ASP-BOX REPEAT FAMILY PROTEIN"/>
    <property type="match status" value="1"/>
</dbReference>
<reference evidence="2 3" key="1">
    <citation type="submission" date="2019-02" db="EMBL/GenBank/DDBJ databases">
        <title>Deep-cultivation of Planctomycetes and their phenomic and genomic characterization uncovers novel biology.</title>
        <authorList>
            <person name="Wiegand S."/>
            <person name="Jogler M."/>
            <person name="Boedeker C."/>
            <person name="Pinto D."/>
            <person name="Vollmers J."/>
            <person name="Rivas-Marin E."/>
            <person name="Kohn T."/>
            <person name="Peeters S.H."/>
            <person name="Heuer A."/>
            <person name="Rast P."/>
            <person name="Oberbeckmann S."/>
            <person name="Bunk B."/>
            <person name="Jeske O."/>
            <person name="Meyerdierks A."/>
            <person name="Storesund J.E."/>
            <person name="Kallscheuer N."/>
            <person name="Luecker S."/>
            <person name="Lage O.M."/>
            <person name="Pohl T."/>
            <person name="Merkel B.J."/>
            <person name="Hornburger P."/>
            <person name="Mueller R.-W."/>
            <person name="Bruemmer F."/>
            <person name="Labrenz M."/>
            <person name="Spormann A.M."/>
            <person name="Op den Camp H."/>
            <person name="Overmann J."/>
            <person name="Amann R."/>
            <person name="Jetten M.S.M."/>
            <person name="Mascher T."/>
            <person name="Medema M.H."/>
            <person name="Devos D.P."/>
            <person name="Kaster A.-K."/>
            <person name="Ovreas L."/>
            <person name="Rohde M."/>
            <person name="Galperin M.Y."/>
            <person name="Jogler C."/>
        </authorList>
    </citation>
    <scope>NUCLEOTIDE SEQUENCE [LARGE SCALE GENOMIC DNA]</scope>
    <source>
        <strain evidence="2 3">Mal52</strain>
    </source>
</reference>
<dbReference type="InterPro" id="IPR036278">
    <property type="entry name" value="Sialidase_sf"/>
</dbReference>
<dbReference type="SUPFAM" id="SSF50939">
    <property type="entry name" value="Sialidases"/>
    <property type="match status" value="1"/>
</dbReference>
<keyword evidence="3" id="KW-1185">Reference proteome</keyword>
<evidence type="ECO:0000313" key="2">
    <source>
        <dbReference type="EMBL" id="QDU47444.1"/>
    </source>
</evidence>
<dbReference type="PANTHER" id="PTHR43752:SF2">
    <property type="entry name" value="BNR_ASP-BOX REPEAT FAMILY PROTEIN"/>
    <property type="match status" value="1"/>
</dbReference>
<dbReference type="EMBL" id="CP036276">
    <property type="protein sequence ID" value="QDU47444.1"/>
    <property type="molecule type" value="Genomic_DNA"/>
</dbReference>
<sequence length="366" mass="40554">MLRIIDQGLLSREPGRGAYMPSISQLSDGSLIACQHIGQELASADNDIEVLTTDDDGQTWQNQGSIHGGPPDDGWAYRGPYIYEVPDGRLVLTATRFENTDSALFDAHTEALQRPEMLLYWSEDRGATWSAPQVVPVDLPPEKYTWNGAGQMQQLSATRWMYPLETWKPEGYEGIPDQKAAAVFSADGGKTWGEFTPFADDPTGALLFWDQMNTRLPDGRIYVMLWTHRYGTSEDIANHWVMSADEGRTWSAPVATNLRGQVCCPIALADGRVAAIYNYRHDPQGVRIAVSEDLTNFDVDHGTVLFDAGVEATLGTTEHESFLAEHMLIGFGKPGGIRLADDTLLTWYWCTAGGITHTRWARLAVV</sequence>
<name>A0A517ZY91_9PLAN</name>
<dbReference type="InterPro" id="IPR011040">
    <property type="entry name" value="Sialidase"/>
</dbReference>
<feature type="domain" description="Sialidase" evidence="1">
    <location>
        <begin position="45"/>
        <end position="293"/>
    </location>
</feature>